<evidence type="ECO:0000313" key="1">
    <source>
        <dbReference type="EMBL" id="WNO13947.1"/>
    </source>
</evidence>
<proteinExistence type="predicted"/>
<name>A0AB38Z2F1_9REOV</name>
<protein>
    <submittedName>
        <fullName evidence="1">Uncharacterized protein</fullName>
    </submittedName>
</protein>
<reference evidence="1" key="1">
    <citation type="submission" date="2023-04" db="EMBL/GenBank/DDBJ databases">
        <title>Novel viruses in aedes, anopheles and culex mosquitoes from high pantanal, mato grosso state, Brazil 2019.</title>
        <authorList>
            <person name="Pavon J.A.R."/>
            <person name="Neves N.A.S."/>
            <person name="Pinho J.B."/>
            <person name="Patroca S."/>
            <person name="Cruz A.C.B."/>
            <person name="Medeiros D.B.A."/>
            <person name="Nunes M.R.T."/>
            <person name="Slhessarenko R.D."/>
        </authorList>
    </citation>
    <scope>NUCLEOTIDE SEQUENCE</scope>
    <source>
        <strain evidence="1">JARP26</strain>
    </source>
</reference>
<organism evidence="1">
    <name type="scientific">Quibebe spinareovirus</name>
    <dbReference type="NCBI Taxonomy" id="3078415"/>
    <lineage>
        <taxon>Viruses</taxon>
        <taxon>Riboviria</taxon>
        <taxon>Orthornavirae</taxon>
        <taxon>Duplornaviricota</taxon>
        <taxon>Resentoviricetes</taxon>
        <taxon>Reovirales</taxon>
    </lineage>
</organism>
<sequence length="239" mass="27666">MMNLDFVRSRRFLHSELLFTKVPSDASTKCRILIAFNTNQHVLVFAHTARGRRFITILLIDVDTSHYNPVLLPRHVLEFKKNGEFLLHFKTKFTPYQFEEMEPFLELLRHEFTVNRADSIPVLEFYVENQITSAFTPFIMSSISLRRRINGYCTSLSITCLSKSHIRIRNGILMMGCGFVPDLTCVDLHKHSCIPPHYQATPTALSHSYPGIRCDIYENENPNDPCAVISKFHCSNRQK</sequence>
<accession>A0AB38Z2F1</accession>
<dbReference type="EMBL" id="OQ968294">
    <property type="protein sequence ID" value="WNO13947.1"/>
    <property type="molecule type" value="Genomic_RNA"/>
</dbReference>